<feature type="transmembrane region" description="Helical" evidence="2">
    <location>
        <begin position="64"/>
        <end position="83"/>
    </location>
</feature>
<keyword evidence="4" id="KW-1185">Reference proteome</keyword>
<proteinExistence type="predicted"/>
<dbReference type="Gene3D" id="3.40.50.150">
    <property type="entry name" value="Vaccinia Virus protein VP39"/>
    <property type="match status" value="1"/>
</dbReference>
<dbReference type="GO" id="GO:0008168">
    <property type="term" value="F:methyltransferase activity"/>
    <property type="evidence" value="ECO:0007669"/>
    <property type="project" value="UniProtKB-KW"/>
</dbReference>
<dbReference type="InterPro" id="IPR029063">
    <property type="entry name" value="SAM-dependent_MTases_sf"/>
</dbReference>
<keyword evidence="3" id="KW-0489">Methyltransferase</keyword>
<sequence length="648" mass="71088">MPPKTRSGSARATPSKAGAAKGNTAASSNQSPEEIAALAREQASKAHYDKLINRKPPAEALKDAVFLIFGQFALIVIALAASYGSQLTLAPVYGSAAAGLHHRKLASAAYILGWASKFVLSGVIPRPAFLLAAWACYVPYLQTYLFQFSENWGNEYGPIVTEALTAYPVIFLAALQAAIWIDRGGIVADAVPGLATFKLFQSLIDLAPITIGPYIGKNELLTRCGIETLMGVLSSVLSLNNKLVALAVPGLIQTFLSNPMCSNMDPAQAVMTETLNKHNFTLVARADSITGYISVLDNNFHNYRLLRADHSLLGGEWVKPPVGFEGQGSGEKEPVYAIFVMLEAVRLVEPQPKSEDKKALVIGAGIGTVVNGLLRQSVAVDLVEIDPIVHKYATEYFGLLPNHTAYIEDAAAFARRQTGTDVVPKFGEEKVAEPVPVAKKQYDYIVHDVFTGGAVPASLFTVDFLEKLKILLAEDGVIAINYAGDLLLPPARSIIYTILSVFGNDNCQVFREDEPVDTPERKIKDFTNMVVFCTKKGPEVPGTPSFKFRRPREEEFLGTFSRKRCLYPEWKINVEEQFGWKMLPAVEANEEAGTVAQPAQRVRVKETDDYVLLKRETIEKFSQWQMESAIGHWSVMRTVFPGEVWENP</sequence>
<dbReference type="STRING" id="1160509.A0A3N4IB74"/>
<keyword evidence="3" id="KW-0808">Transferase</keyword>
<dbReference type="OrthoDB" id="2016285at2759"/>
<name>A0A3N4IB74_ASCIM</name>
<evidence type="ECO:0000256" key="1">
    <source>
        <dbReference type="SAM" id="MobiDB-lite"/>
    </source>
</evidence>
<dbReference type="Proteomes" id="UP000275078">
    <property type="component" value="Unassembled WGS sequence"/>
</dbReference>
<accession>A0A3N4IB74</accession>
<reference evidence="3 4" key="1">
    <citation type="journal article" date="2018" name="Nat. Ecol. Evol.">
        <title>Pezizomycetes genomes reveal the molecular basis of ectomycorrhizal truffle lifestyle.</title>
        <authorList>
            <person name="Murat C."/>
            <person name="Payen T."/>
            <person name="Noel B."/>
            <person name="Kuo A."/>
            <person name="Morin E."/>
            <person name="Chen J."/>
            <person name="Kohler A."/>
            <person name="Krizsan K."/>
            <person name="Balestrini R."/>
            <person name="Da Silva C."/>
            <person name="Montanini B."/>
            <person name="Hainaut M."/>
            <person name="Levati E."/>
            <person name="Barry K.W."/>
            <person name="Belfiori B."/>
            <person name="Cichocki N."/>
            <person name="Clum A."/>
            <person name="Dockter R.B."/>
            <person name="Fauchery L."/>
            <person name="Guy J."/>
            <person name="Iotti M."/>
            <person name="Le Tacon F."/>
            <person name="Lindquist E.A."/>
            <person name="Lipzen A."/>
            <person name="Malagnac F."/>
            <person name="Mello A."/>
            <person name="Molinier V."/>
            <person name="Miyauchi S."/>
            <person name="Poulain J."/>
            <person name="Riccioni C."/>
            <person name="Rubini A."/>
            <person name="Sitrit Y."/>
            <person name="Splivallo R."/>
            <person name="Traeger S."/>
            <person name="Wang M."/>
            <person name="Zifcakova L."/>
            <person name="Wipf D."/>
            <person name="Zambonelli A."/>
            <person name="Paolocci F."/>
            <person name="Nowrousian M."/>
            <person name="Ottonello S."/>
            <person name="Baldrian P."/>
            <person name="Spatafora J.W."/>
            <person name="Henrissat B."/>
            <person name="Nagy L.G."/>
            <person name="Aury J.M."/>
            <person name="Wincker P."/>
            <person name="Grigoriev I.V."/>
            <person name="Bonfante P."/>
            <person name="Martin F.M."/>
        </authorList>
    </citation>
    <scope>NUCLEOTIDE SEQUENCE [LARGE SCALE GENOMIC DNA]</scope>
    <source>
        <strain evidence="3 4">RN42</strain>
    </source>
</reference>
<evidence type="ECO:0000313" key="3">
    <source>
        <dbReference type="EMBL" id="RPA83345.1"/>
    </source>
</evidence>
<keyword evidence="2" id="KW-1133">Transmembrane helix</keyword>
<dbReference type="GO" id="GO:0032259">
    <property type="term" value="P:methylation"/>
    <property type="evidence" value="ECO:0007669"/>
    <property type="project" value="UniProtKB-KW"/>
</dbReference>
<evidence type="ECO:0000256" key="2">
    <source>
        <dbReference type="SAM" id="Phobius"/>
    </source>
</evidence>
<dbReference type="Pfam" id="PF01564">
    <property type="entry name" value="Spermine_synth"/>
    <property type="match status" value="1"/>
</dbReference>
<protein>
    <submittedName>
        <fullName evidence="3">S-adenosyl-L-methionine-dependent methyltransferase</fullName>
    </submittedName>
</protein>
<dbReference type="SUPFAM" id="SSF53335">
    <property type="entry name" value="S-adenosyl-L-methionine-dependent methyltransferases"/>
    <property type="match status" value="1"/>
</dbReference>
<gene>
    <name evidence="3" type="ORF">BJ508DRAFT_413543</name>
</gene>
<organism evidence="3 4">
    <name type="scientific">Ascobolus immersus RN42</name>
    <dbReference type="NCBI Taxonomy" id="1160509"/>
    <lineage>
        <taxon>Eukaryota</taxon>
        <taxon>Fungi</taxon>
        <taxon>Dikarya</taxon>
        <taxon>Ascomycota</taxon>
        <taxon>Pezizomycotina</taxon>
        <taxon>Pezizomycetes</taxon>
        <taxon>Pezizales</taxon>
        <taxon>Ascobolaceae</taxon>
        <taxon>Ascobolus</taxon>
    </lineage>
</organism>
<feature type="region of interest" description="Disordered" evidence="1">
    <location>
        <begin position="1"/>
        <end position="34"/>
    </location>
</feature>
<keyword evidence="2" id="KW-0812">Transmembrane</keyword>
<dbReference type="AlphaFoldDB" id="A0A3N4IB74"/>
<evidence type="ECO:0000313" key="4">
    <source>
        <dbReference type="Proteomes" id="UP000275078"/>
    </source>
</evidence>
<keyword evidence="2" id="KW-0472">Membrane</keyword>
<feature type="compositionally biased region" description="Polar residues" evidence="1">
    <location>
        <begin position="1"/>
        <end position="12"/>
    </location>
</feature>
<dbReference type="EMBL" id="ML119665">
    <property type="protein sequence ID" value="RPA83345.1"/>
    <property type="molecule type" value="Genomic_DNA"/>
</dbReference>